<keyword evidence="3" id="KW-1185">Reference proteome</keyword>
<evidence type="ECO:0000313" key="3">
    <source>
        <dbReference type="Proteomes" id="UP000290657"/>
    </source>
</evidence>
<reference evidence="2 3" key="1">
    <citation type="submission" date="2017-10" db="EMBL/GenBank/DDBJ databases">
        <title>Genomics of the genus Arcobacter.</title>
        <authorList>
            <person name="Perez-Cataluna A."/>
            <person name="Figueras M.J."/>
        </authorList>
    </citation>
    <scope>NUCLEOTIDE SEQUENCE [LARGE SCALE GENOMIC DNA]</scope>
    <source>
        <strain evidence="2 3">CECT 8987</strain>
    </source>
</reference>
<dbReference type="AlphaFoldDB" id="A0A4Q0XME4"/>
<dbReference type="OrthoDB" id="5346249at2"/>
<dbReference type="Gene3D" id="3.40.50.10610">
    <property type="entry name" value="ABC-type transport auxiliary lipoprotein component"/>
    <property type="match status" value="1"/>
</dbReference>
<comment type="caution">
    <text evidence="2">The sequence shown here is derived from an EMBL/GenBank/DDBJ whole genome shotgun (WGS) entry which is preliminary data.</text>
</comment>
<protein>
    <recommendedName>
        <fullName evidence="1">ABC-type transport auxiliary lipoprotein component domain-containing protein</fullName>
    </recommendedName>
</protein>
<dbReference type="SUPFAM" id="SSF159594">
    <property type="entry name" value="XCC0632-like"/>
    <property type="match status" value="1"/>
</dbReference>
<name>A0A4Q0XME4_9BACT</name>
<dbReference type="Proteomes" id="UP000290657">
    <property type="component" value="Unassembled WGS sequence"/>
</dbReference>
<feature type="domain" description="ABC-type transport auxiliary lipoprotein component" evidence="1">
    <location>
        <begin position="39"/>
        <end position="183"/>
    </location>
</feature>
<organism evidence="2 3">
    <name type="scientific">Candidatus Marinarcus aquaticus</name>
    <dbReference type="NCBI Taxonomy" id="2044504"/>
    <lineage>
        <taxon>Bacteria</taxon>
        <taxon>Pseudomonadati</taxon>
        <taxon>Campylobacterota</taxon>
        <taxon>Epsilonproteobacteria</taxon>
        <taxon>Campylobacterales</taxon>
        <taxon>Arcobacteraceae</taxon>
        <taxon>Candidatus Marinarcus</taxon>
    </lineage>
</organism>
<evidence type="ECO:0000259" key="1">
    <source>
        <dbReference type="Pfam" id="PF03886"/>
    </source>
</evidence>
<dbReference type="EMBL" id="PDKN01000010">
    <property type="protein sequence ID" value="RXJ54458.1"/>
    <property type="molecule type" value="Genomic_DNA"/>
</dbReference>
<dbReference type="PROSITE" id="PS51257">
    <property type="entry name" value="PROKAR_LIPOPROTEIN"/>
    <property type="match status" value="1"/>
</dbReference>
<accession>A0A4Q0XME4</accession>
<evidence type="ECO:0000313" key="2">
    <source>
        <dbReference type="EMBL" id="RXJ54458.1"/>
    </source>
</evidence>
<dbReference type="Pfam" id="PF03886">
    <property type="entry name" value="ABC_trans_aux"/>
    <property type="match status" value="1"/>
</dbReference>
<proteinExistence type="predicted"/>
<gene>
    <name evidence="2" type="ORF">CRV04_11745</name>
</gene>
<sequence>MVQESKMKHYAILLILLLLTGCSVKNSPTFNTYAIDFHTQSKTSKTINKTIFINQPYINGAFATKNIFYTTKAYEYDAYAKNRWIDFPSSMLQLQLTQAFAQAKLFKHQSMSSSRLTPDIYLNTVVNKMYHLHERGESYAMLSMSFELIEKGNLLLSKQINRRLKCKENTPYGYVQALNEVLKMSIEELIKEVANTSL</sequence>
<dbReference type="InterPro" id="IPR005586">
    <property type="entry name" value="ABC_trans_aux"/>
</dbReference>